<evidence type="ECO:0008006" key="3">
    <source>
        <dbReference type="Google" id="ProtNLM"/>
    </source>
</evidence>
<dbReference type="SUPFAM" id="SSF53955">
    <property type="entry name" value="Lysozyme-like"/>
    <property type="match status" value="1"/>
</dbReference>
<comment type="caution">
    <text evidence="1">The sequence shown here is derived from an EMBL/GenBank/DDBJ whole genome shotgun (WGS) entry which is preliminary data.</text>
</comment>
<reference evidence="1 2" key="1">
    <citation type="submission" date="2018-02" db="EMBL/GenBank/DDBJ databases">
        <title>Insights into the biology of acidophilic members of the Acidiferrobacteraceae family derived from comparative genomic analyses.</title>
        <authorList>
            <person name="Issotta F."/>
            <person name="Thyssen C."/>
            <person name="Mena C."/>
            <person name="Moya A."/>
            <person name="Bellenberg S."/>
            <person name="Sproer C."/>
            <person name="Covarrubias P.C."/>
            <person name="Sand W."/>
            <person name="Quatrini R."/>
            <person name="Vera M."/>
        </authorList>
    </citation>
    <scope>NUCLEOTIDE SEQUENCE [LARGE SCALE GENOMIC DNA]</scope>
    <source>
        <strain evidence="2">m-1</strain>
    </source>
</reference>
<dbReference type="AlphaFoldDB" id="A0A368HFB2"/>
<organism evidence="1 2">
    <name type="scientific">Acidiferrobacter thiooxydans</name>
    <dbReference type="NCBI Taxonomy" id="163359"/>
    <lineage>
        <taxon>Bacteria</taxon>
        <taxon>Pseudomonadati</taxon>
        <taxon>Pseudomonadota</taxon>
        <taxon>Gammaproteobacteria</taxon>
        <taxon>Acidiferrobacterales</taxon>
        <taxon>Acidiferrobacteraceae</taxon>
        <taxon>Acidiferrobacter</taxon>
    </lineage>
</organism>
<dbReference type="EMBL" id="PSYR01000002">
    <property type="protein sequence ID" value="RCN57123.1"/>
    <property type="molecule type" value="Genomic_DNA"/>
</dbReference>
<dbReference type="OrthoDB" id="9808681at2"/>
<gene>
    <name evidence="1" type="ORF">C4900_07815</name>
</gene>
<dbReference type="InterPro" id="IPR023346">
    <property type="entry name" value="Lysozyme-like_dom_sf"/>
</dbReference>
<proteinExistence type="predicted"/>
<dbReference type="CDD" id="cd13400">
    <property type="entry name" value="LT_IagB-like"/>
    <property type="match status" value="1"/>
</dbReference>
<evidence type="ECO:0000313" key="1">
    <source>
        <dbReference type="EMBL" id="RCN57123.1"/>
    </source>
</evidence>
<evidence type="ECO:0000313" key="2">
    <source>
        <dbReference type="Proteomes" id="UP000253250"/>
    </source>
</evidence>
<name>A0A368HFB2_9GAMM</name>
<accession>A0A368HFB2</accession>
<dbReference type="Proteomes" id="UP000253250">
    <property type="component" value="Unassembled WGS sequence"/>
</dbReference>
<keyword evidence="2" id="KW-1185">Reference proteome</keyword>
<sequence>MVSRHFGFPPLVLPALWANEGGAPGQIVPDTNGTADYGPMQINSVWLPLLRPLGITGRLLADDGCLNVAVAGSILATERLRAGGNLWRAIGWYHSMTPSLARAYRDQLLRRLGAQWEALDGH</sequence>
<protein>
    <recommendedName>
        <fullName evidence="3">Transglycosylase SLT domain-containing protein</fullName>
    </recommendedName>
</protein>